<dbReference type="EMBL" id="JABXWD010000238">
    <property type="protein sequence ID" value="MBV6342335.1"/>
    <property type="molecule type" value="Genomic_DNA"/>
</dbReference>
<organism evidence="1 2">
    <name type="scientific">Candidatus Magnetobacterium casense</name>
    <dbReference type="NCBI Taxonomy" id="1455061"/>
    <lineage>
        <taxon>Bacteria</taxon>
        <taxon>Pseudomonadati</taxon>
        <taxon>Nitrospirota</taxon>
        <taxon>Thermodesulfovibrionia</taxon>
        <taxon>Thermodesulfovibrionales</taxon>
        <taxon>Candidatus Magnetobacteriaceae</taxon>
        <taxon>Candidatus Magnetobacterium</taxon>
    </lineage>
</organism>
<evidence type="ECO:0000313" key="1">
    <source>
        <dbReference type="EMBL" id="MBV6342335.1"/>
    </source>
</evidence>
<sequence length="93" mass="10550">MKRFTKNDYGTIKMLGGKMLGGNRHSGNGPCGVMEELEKIRAMLTFMADTTDLLLAATMNEKQQPMDETPYGMHLLFMELISRLDRACNRPHE</sequence>
<dbReference type="RefSeq" id="WP_218252954.1">
    <property type="nucleotide sequence ID" value="NZ_JABXWD010000238.1"/>
</dbReference>
<accession>A0ABS6S0E4</accession>
<name>A0ABS6S0E4_9BACT</name>
<proteinExistence type="predicted"/>
<comment type="caution">
    <text evidence="1">The sequence shown here is derived from an EMBL/GenBank/DDBJ whole genome shotgun (WGS) entry which is preliminary data.</text>
</comment>
<gene>
    <name evidence="1" type="ORF">HWQ67_12135</name>
</gene>
<evidence type="ECO:0000313" key="2">
    <source>
        <dbReference type="Proteomes" id="UP001196980"/>
    </source>
</evidence>
<reference evidence="1 2" key="1">
    <citation type="journal article" date="2020" name="J Geophys Res Biogeosci">
        <title>Magnetotaxis as an Adaptation to Enable Bacterial Shuttling of Microbial Sulfur and Sulfur Cycling Across Aquatic Oxic#Anoxic Interfaces.</title>
        <authorList>
            <person name="Li J."/>
            <person name="Liu P."/>
            <person name="Wang J."/>
            <person name="Roberts A.P."/>
            <person name="Pan Y."/>
        </authorList>
    </citation>
    <scope>NUCLEOTIDE SEQUENCE [LARGE SCALE GENOMIC DNA]</scope>
    <source>
        <strain evidence="1 2">MYR-1_YQ</strain>
    </source>
</reference>
<keyword evidence="2" id="KW-1185">Reference proteome</keyword>
<protein>
    <submittedName>
        <fullName evidence="1">Uncharacterized protein</fullName>
    </submittedName>
</protein>
<dbReference type="Proteomes" id="UP001196980">
    <property type="component" value="Unassembled WGS sequence"/>
</dbReference>